<comment type="catalytic activity">
    <reaction evidence="1">
        <text>L-glutamyl-[protein] + S-adenosyl-L-methionine = [protein]-L-glutamate 5-O-methyl ester + S-adenosyl-L-homocysteine</text>
        <dbReference type="Rhea" id="RHEA:24452"/>
        <dbReference type="Rhea" id="RHEA-COMP:10208"/>
        <dbReference type="Rhea" id="RHEA-COMP:10311"/>
        <dbReference type="ChEBI" id="CHEBI:29973"/>
        <dbReference type="ChEBI" id="CHEBI:57856"/>
        <dbReference type="ChEBI" id="CHEBI:59789"/>
        <dbReference type="ChEBI" id="CHEBI:82795"/>
        <dbReference type="EC" id="2.1.1.80"/>
    </reaction>
</comment>
<reference evidence="7" key="1">
    <citation type="submission" date="2022-09" db="EMBL/GenBank/DDBJ databases">
        <title>Actin cytoskeleton and complex cell architecture in an #Asgard archaeon.</title>
        <authorList>
            <person name="Ponce Toledo R.I."/>
            <person name="Schleper C."/>
            <person name="Rodrigues Oliveira T."/>
            <person name="Wollweber F."/>
            <person name="Xu J."/>
            <person name="Rittmann S."/>
            <person name="Klingl A."/>
            <person name="Pilhofer M."/>
        </authorList>
    </citation>
    <scope>NUCLEOTIDE SEQUENCE</scope>
    <source>
        <strain evidence="7">B-35</strain>
    </source>
</reference>
<evidence type="ECO:0000259" key="6">
    <source>
        <dbReference type="PROSITE" id="PS50123"/>
    </source>
</evidence>
<evidence type="ECO:0000256" key="3">
    <source>
        <dbReference type="ARBA" id="ARBA00022603"/>
    </source>
</evidence>
<dbReference type="InterPro" id="IPR022642">
    <property type="entry name" value="CheR_C"/>
</dbReference>
<dbReference type="InterPro" id="IPR050903">
    <property type="entry name" value="Bact_Chemotaxis_MeTrfase"/>
</dbReference>
<dbReference type="InterPro" id="IPR029063">
    <property type="entry name" value="SAM-dependent_MTases_sf"/>
</dbReference>
<protein>
    <recommendedName>
        <fullName evidence="2">protein-glutamate O-methyltransferase</fullName>
        <ecNumber evidence="2">2.1.1.80</ecNumber>
    </recommendedName>
</protein>
<dbReference type="EC" id="2.1.1.80" evidence="2"/>
<organism evidence="7 8">
    <name type="scientific">Candidatus Lokiarchaeum ossiferum</name>
    <dbReference type="NCBI Taxonomy" id="2951803"/>
    <lineage>
        <taxon>Archaea</taxon>
        <taxon>Promethearchaeati</taxon>
        <taxon>Promethearchaeota</taxon>
        <taxon>Promethearchaeia</taxon>
        <taxon>Promethearchaeales</taxon>
        <taxon>Promethearchaeaceae</taxon>
        <taxon>Candidatus Lokiarchaeum</taxon>
    </lineage>
</organism>
<evidence type="ECO:0000256" key="5">
    <source>
        <dbReference type="ARBA" id="ARBA00022691"/>
    </source>
</evidence>
<dbReference type="SMART" id="SM00138">
    <property type="entry name" value="MeTrc"/>
    <property type="match status" value="1"/>
</dbReference>
<dbReference type="Gene3D" id="1.10.155.10">
    <property type="entry name" value="Chemotaxis receptor methyltransferase CheR, N-terminal domain"/>
    <property type="match status" value="1"/>
</dbReference>
<gene>
    <name evidence="7" type="ORF">NEF87_004496</name>
</gene>
<sequence>MNNHQHPNTQNELSKMEKDQSYGIFRHIDEMNLFFSFPKNSSWHLQQIKQFLTEQGVCFEKVRDRYFQKRVYRRIKWLEKKDCEKYYSFLRKSEEEINWFKGTISDHILAISEVKNIPKAFQKSLENDRNNFNLLLVLFKSAGLDLDNYREHYLQHRVLNRISKLKMSNLSAYISYVKTHPEEIHNFVGSLAINTTKFFRNKSVWVYLESQLFPFLNIQSQNETKSLTNKSIRILSAPCSSGEEPYSIAMIHEKLCSKGIVHRPLEIVALDIDIDAINKAQTAFYGRSSINHLDPYYTSQFFHFESLHPKTKEKLFGLSSEITRKVKFFNYNLFESLERFGKFDVIFCRNFLIYISKEREFDVLKHLISVLNPGGFLNIGKSETIDLSLDFGLKIKDIASNTFQTLKL</sequence>
<name>A0ABY6I065_9ARCH</name>
<dbReference type="PRINTS" id="PR00996">
    <property type="entry name" value="CHERMTFRASE"/>
</dbReference>
<dbReference type="PROSITE" id="PS50123">
    <property type="entry name" value="CHER"/>
    <property type="match status" value="1"/>
</dbReference>
<evidence type="ECO:0000256" key="2">
    <source>
        <dbReference type="ARBA" id="ARBA00012534"/>
    </source>
</evidence>
<dbReference type="EMBL" id="CP104013">
    <property type="protein sequence ID" value="UYP48211.1"/>
    <property type="molecule type" value="Genomic_DNA"/>
</dbReference>
<keyword evidence="8" id="KW-1185">Reference proteome</keyword>
<evidence type="ECO:0000256" key="1">
    <source>
        <dbReference type="ARBA" id="ARBA00001541"/>
    </source>
</evidence>
<dbReference type="PANTHER" id="PTHR24422:SF10">
    <property type="entry name" value="CHEMOTAXIS PROTEIN METHYLTRANSFERASE 2"/>
    <property type="match status" value="1"/>
</dbReference>
<dbReference type="InterPro" id="IPR022641">
    <property type="entry name" value="CheR_N"/>
</dbReference>
<dbReference type="Pfam" id="PF03705">
    <property type="entry name" value="CheR_N"/>
    <property type="match status" value="1"/>
</dbReference>
<dbReference type="InterPro" id="IPR000780">
    <property type="entry name" value="CheR_MeTrfase"/>
</dbReference>
<dbReference type="Proteomes" id="UP001208689">
    <property type="component" value="Chromosome"/>
</dbReference>
<accession>A0ABY6I065</accession>
<feature type="domain" description="CheR-type methyltransferase" evidence="6">
    <location>
        <begin position="137"/>
        <end position="408"/>
    </location>
</feature>
<evidence type="ECO:0000313" key="8">
    <source>
        <dbReference type="Proteomes" id="UP001208689"/>
    </source>
</evidence>
<dbReference type="PANTHER" id="PTHR24422">
    <property type="entry name" value="CHEMOTAXIS PROTEIN METHYLTRANSFERASE"/>
    <property type="match status" value="1"/>
</dbReference>
<keyword evidence="4" id="KW-0808">Transferase</keyword>
<dbReference type="SUPFAM" id="SSF47757">
    <property type="entry name" value="Chemotaxis receptor methyltransferase CheR, N-terminal domain"/>
    <property type="match status" value="2"/>
</dbReference>
<dbReference type="InterPro" id="IPR036804">
    <property type="entry name" value="CheR_N_sf"/>
</dbReference>
<keyword evidence="5" id="KW-0949">S-adenosyl-L-methionine</keyword>
<dbReference type="Pfam" id="PF01739">
    <property type="entry name" value="CheR"/>
    <property type="match status" value="1"/>
</dbReference>
<dbReference type="Gene3D" id="3.40.50.150">
    <property type="entry name" value="Vaccinia Virus protein VP39"/>
    <property type="match status" value="1"/>
</dbReference>
<evidence type="ECO:0000313" key="7">
    <source>
        <dbReference type="EMBL" id="UYP48211.1"/>
    </source>
</evidence>
<proteinExistence type="predicted"/>
<evidence type="ECO:0000256" key="4">
    <source>
        <dbReference type="ARBA" id="ARBA00022679"/>
    </source>
</evidence>
<dbReference type="SUPFAM" id="SSF53335">
    <property type="entry name" value="S-adenosyl-L-methionine-dependent methyltransferases"/>
    <property type="match status" value="1"/>
</dbReference>
<dbReference type="CDD" id="cd02440">
    <property type="entry name" value="AdoMet_MTases"/>
    <property type="match status" value="1"/>
</dbReference>
<keyword evidence="3" id="KW-0489">Methyltransferase</keyword>